<dbReference type="GeneID" id="89972342"/>
<proteinExistence type="predicted"/>
<dbReference type="SMART" id="SM00939">
    <property type="entry name" value="PepX_C"/>
    <property type="match status" value="1"/>
</dbReference>
<dbReference type="PANTHER" id="PTHR43056">
    <property type="entry name" value="PEPTIDASE S9 PROLYL OLIGOPEPTIDASE"/>
    <property type="match status" value="1"/>
</dbReference>
<accession>A0AAV9N6M9</accession>
<dbReference type="InterPro" id="IPR008979">
    <property type="entry name" value="Galactose-bd-like_sf"/>
</dbReference>
<dbReference type="InterPro" id="IPR005674">
    <property type="entry name" value="CocE/Ser_esterase"/>
</dbReference>
<dbReference type="InterPro" id="IPR013736">
    <property type="entry name" value="Xaa-Pro_dipept_C"/>
</dbReference>
<gene>
    <name evidence="3" type="ORF">LTR84_004163</name>
</gene>
<dbReference type="Gene3D" id="1.10.3020.20">
    <property type="match status" value="1"/>
</dbReference>
<keyword evidence="4" id="KW-1185">Reference proteome</keyword>
<name>A0AAV9N6M9_9EURO</name>
<evidence type="ECO:0000256" key="1">
    <source>
        <dbReference type="ARBA" id="ARBA00022801"/>
    </source>
</evidence>
<dbReference type="Pfam" id="PF08530">
    <property type="entry name" value="PepX_C"/>
    <property type="match status" value="1"/>
</dbReference>
<evidence type="ECO:0000313" key="4">
    <source>
        <dbReference type="Proteomes" id="UP001358417"/>
    </source>
</evidence>
<dbReference type="Gene3D" id="2.60.120.260">
    <property type="entry name" value="Galactose-binding domain-like"/>
    <property type="match status" value="1"/>
</dbReference>
<dbReference type="SUPFAM" id="SSF49785">
    <property type="entry name" value="Galactose-binding domain-like"/>
    <property type="match status" value="1"/>
</dbReference>
<dbReference type="SUPFAM" id="SSF53474">
    <property type="entry name" value="alpha/beta-Hydrolases"/>
    <property type="match status" value="1"/>
</dbReference>
<organism evidence="3 4">
    <name type="scientific">Exophiala bonariae</name>
    <dbReference type="NCBI Taxonomy" id="1690606"/>
    <lineage>
        <taxon>Eukaryota</taxon>
        <taxon>Fungi</taxon>
        <taxon>Dikarya</taxon>
        <taxon>Ascomycota</taxon>
        <taxon>Pezizomycotina</taxon>
        <taxon>Eurotiomycetes</taxon>
        <taxon>Chaetothyriomycetidae</taxon>
        <taxon>Chaetothyriales</taxon>
        <taxon>Herpotrichiellaceae</taxon>
        <taxon>Exophiala</taxon>
    </lineage>
</organism>
<dbReference type="PANTHER" id="PTHR43056:SF10">
    <property type="entry name" value="COCE_NOND FAMILY, PUTATIVE (AFU_ORTHOLOGUE AFUA_7G00600)-RELATED"/>
    <property type="match status" value="1"/>
</dbReference>
<dbReference type="Gene3D" id="3.40.50.1820">
    <property type="entry name" value="alpha/beta hydrolase"/>
    <property type="match status" value="1"/>
</dbReference>
<comment type="caution">
    <text evidence="3">The sequence shown here is derived from an EMBL/GenBank/DDBJ whole genome shotgun (WGS) entry which is preliminary data.</text>
</comment>
<dbReference type="InterPro" id="IPR000383">
    <property type="entry name" value="Xaa-Pro-like_dom"/>
</dbReference>
<dbReference type="GO" id="GO:0008239">
    <property type="term" value="F:dipeptidyl-peptidase activity"/>
    <property type="evidence" value="ECO:0007669"/>
    <property type="project" value="InterPro"/>
</dbReference>
<dbReference type="InterPro" id="IPR050585">
    <property type="entry name" value="Xaa-Pro_dipeptidyl-ppase/CocE"/>
</dbReference>
<evidence type="ECO:0000259" key="2">
    <source>
        <dbReference type="SMART" id="SM00939"/>
    </source>
</evidence>
<dbReference type="InterPro" id="IPR029058">
    <property type="entry name" value="AB_hydrolase_fold"/>
</dbReference>
<dbReference type="Pfam" id="PF02129">
    <property type="entry name" value="Peptidase_S15"/>
    <property type="match status" value="1"/>
</dbReference>
<dbReference type="NCBIfam" id="TIGR00976">
    <property type="entry name" value="CocE_NonD"/>
    <property type="match status" value="1"/>
</dbReference>
<protein>
    <recommendedName>
        <fullName evidence="2">Xaa-Pro dipeptidyl-peptidase C-terminal domain-containing protein</fullName>
    </recommendedName>
</protein>
<sequence>MKFSVPVEVQQISAPVVGENGFQALNTRSEVLPAGWAAPGSKKKLTCDILVEHDVPIVVRDGATLYTDVFRPVNSSEKVPALICWSPFGKKFSGKDSLNLMVPWNLGLPQDALSGLEKFEAPDPADWVANGYAIINPDARGTGNSGGMMAVHGTQEAEDGYDVIEDIAKRDWCNGSVGLAGNSHLAIIQWFIAALNPPSLKAIAPWEGCGDLYREQFARGGIYSGDLFDNLIVKYMLKGNHGLESIREMYKKYPLANDYWNDKRPDMKKIKIPTYITGTWTNSMHGMGAIRGWLEVESKEKWLRWHGTQEWYDLWGNKDGQVELASFFDRYLKGLDNGWESTPRVRMAVLRFGEKDPISNIVEDDFPMSRTRYERLFLQSEGKLSLEGPAAKADSVSYDSEHASDKIQFVHKFDKTTHIVGMTKAVLHMSCADADDLDVYVLIRKLSASGEELFNLNIPWSGVPVSKIAEISDKIRSEVIMYAGPTGILRASRRKIDPARSIHENWPYHPHDEEQKVEPNTIVRLDIGIWATGIEFEAGESIALQVSGHHMGMTGPFTTNDHSRNKGRHFVHFGGEYDSHLVVPVV</sequence>
<dbReference type="Proteomes" id="UP001358417">
    <property type="component" value="Unassembled WGS sequence"/>
</dbReference>
<keyword evidence="1" id="KW-0378">Hydrolase</keyword>
<dbReference type="EMBL" id="JAVRRD010000018">
    <property type="protein sequence ID" value="KAK5050043.1"/>
    <property type="molecule type" value="Genomic_DNA"/>
</dbReference>
<feature type="domain" description="Xaa-Pro dipeptidyl-peptidase C-terminal" evidence="2">
    <location>
        <begin position="325"/>
        <end position="582"/>
    </location>
</feature>
<evidence type="ECO:0000313" key="3">
    <source>
        <dbReference type="EMBL" id="KAK5050043.1"/>
    </source>
</evidence>
<dbReference type="RefSeq" id="XP_064704853.1">
    <property type="nucleotide sequence ID" value="XM_064847741.1"/>
</dbReference>
<reference evidence="3 4" key="1">
    <citation type="submission" date="2023-08" db="EMBL/GenBank/DDBJ databases">
        <title>Black Yeasts Isolated from many extreme environments.</title>
        <authorList>
            <person name="Coleine C."/>
            <person name="Stajich J.E."/>
            <person name="Selbmann L."/>
        </authorList>
    </citation>
    <scope>NUCLEOTIDE SEQUENCE [LARGE SCALE GENOMIC DNA]</scope>
    <source>
        <strain evidence="3 4">CCFEE 5792</strain>
    </source>
</reference>
<dbReference type="AlphaFoldDB" id="A0AAV9N6M9"/>